<dbReference type="AlphaFoldDB" id="A0AAD9SYM3"/>
<comment type="similarity">
    <text evidence="2 8">Belongs to the CGI121/TPRKB family.</text>
</comment>
<dbReference type="PANTHER" id="PTHR15840">
    <property type="entry name" value="CGI-121 FAMILY MEMBER"/>
    <property type="match status" value="1"/>
</dbReference>
<evidence type="ECO:0000256" key="9">
    <source>
        <dbReference type="SAM" id="MobiDB-lite"/>
    </source>
</evidence>
<evidence type="ECO:0000256" key="5">
    <source>
        <dbReference type="ARBA" id="ARBA00022694"/>
    </source>
</evidence>
<keyword evidence="6 8" id="KW-0539">Nucleus</keyword>
<dbReference type="GO" id="GO:0005829">
    <property type="term" value="C:cytosol"/>
    <property type="evidence" value="ECO:0007669"/>
    <property type="project" value="TreeGrafter"/>
</dbReference>
<dbReference type="GO" id="GO:0000408">
    <property type="term" value="C:EKC/KEOPS complex"/>
    <property type="evidence" value="ECO:0007669"/>
    <property type="project" value="TreeGrafter"/>
</dbReference>
<comment type="subcellular location">
    <subcellularLocation>
        <location evidence="1">Nucleus</location>
    </subcellularLocation>
</comment>
<organism evidence="10 11">
    <name type="scientific">Diplocarpon rosae</name>
    <dbReference type="NCBI Taxonomy" id="946125"/>
    <lineage>
        <taxon>Eukaryota</taxon>
        <taxon>Fungi</taxon>
        <taxon>Dikarya</taxon>
        <taxon>Ascomycota</taxon>
        <taxon>Pezizomycotina</taxon>
        <taxon>Leotiomycetes</taxon>
        <taxon>Helotiales</taxon>
        <taxon>Drepanopezizaceae</taxon>
        <taxon>Diplocarpon</taxon>
    </lineage>
</organism>
<dbReference type="Pfam" id="PF08617">
    <property type="entry name" value="CGI-121"/>
    <property type="match status" value="1"/>
</dbReference>
<dbReference type="Gene3D" id="3.30.2380.10">
    <property type="entry name" value="CGI121/TPRKB"/>
    <property type="match status" value="1"/>
</dbReference>
<name>A0AAD9SYM3_9HELO</name>
<evidence type="ECO:0000256" key="2">
    <source>
        <dbReference type="ARBA" id="ARBA00005546"/>
    </source>
</evidence>
<comment type="function">
    <text evidence="7">Component of the EKC/KEOPS complex that is required for the formation of a threonylcarbamoyl group on adenosine at position 37 (t(6)A37) in tRNAs that read codons beginning with adenine. The complex is probably involved in the transfer of the threonylcarbamoyl moiety of threonylcarbamoyl-AMP (TC-AMP) to the N6 group of A37. CGI121 acts as an allosteric effector that regulates the t(6)A activity of the complex. The EKC/KEOPS complex also promotes both telomere uncapping and telomere elongation. The complex is required for efficient recruitment of transcriptional coactivators. CGI121 is not required for tRNA modification.</text>
</comment>
<dbReference type="EMBL" id="JAUBYV010000007">
    <property type="protein sequence ID" value="KAK2625514.1"/>
    <property type="molecule type" value="Genomic_DNA"/>
</dbReference>
<accession>A0AAD9SYM3</accession>
<evidence type="ECO:0000256" key="6">
    <source>
        <dbReference type="ARBA" id="ARBA00023242"/>
    </source>
</evidence>
<evidence type="ECO:0000256" key="1">
    <source>
        <dbReference type="ARBA" id="ARBA00004123"/>
    </source>
</evidence>
<feature type="region of interest" description="Disordered" evidence="9">
    <location>
        <begin position="164"/>
        <end position="189"/>
    </location>
</feature>
<evidence type="ECO:0000313" key="11">
    <source>
        <dbReference type="Proteomes" id="UP001285354"/>
    </source>
</evidence>
<evidence type="ECO:0000256" key="4">
    <source>
        <dbReference type="ARBA" id="ARBA00016009"/>
    </source>
</evidence>
<dbReference type="PANTHER" id="PTHR15840:SF10">
    <property type="entry name" value="EKC_KEOPS COMPLEX SUBUNIT TPRKB"/>
    <property type="match status" value="1"/>
</dbReference>
<dbReference type="InterPro" id="IPR013926">
    <property type="entry name" value="CGI121/TPRKB"/>
</dbReference>
<comment type="caution">
    <text evidence="10">The sequence shown here is derived from an EMBL/GenBank/DDBJ whole genome shotgun (WGS) entry which is preliminary data.</text>
</comment>
<keyword evidence="5" id="KW-0819">tRNA processing</keyword>
<dbReference type="GO" id="GO:0002949">
    <property type="term" value="P:tRNA threonylcarbamoyladenosine modification"/>
    <property type="evidence" value="ECO:0007669"/>
    <property type="project" value="TreeGrafter"/>
</dbReference>
<dbReference type="Proteomes" id="UP001285354">
    <property type="component" value="Unassembled WGS sequence"/>
</dbReference>
<evidence type="ECO:0000313" key="10">
    <source>
        <dbReference type="EMBL" id="KAK2625514.1"/>
    </source>
</evidence>
<dbReference type="InterPro" id="IPR036504">
    <property type="entry name" value="CGI121/TPRKB_sf"/>
</dbReference>
<proteinExistence type="inferred from homology"/>
<evidence type="ECO:0000256" key="7">
    <source>
        <dbReference type="ARBA" id="ARBA00025043"/>
    </source>
</evidence>
<protein>
    <recommendedName>
        <fullName evidence="4">EKC/KEOPS complex subunit CGI121</fullName>
    </recommendedName>
    <alternativeName>
        <fullName evidence="3">EKC/KEOPS complex subunit cgi121</fullName>
    </alternativeName>
</protein>
<evidence type="ECO:0000256" key="8">
    <source>
        <dbReference type="RuleBase" id="RU004398"/>
    </source>
</evidence>
<evidence type="ECO:0000256" key="3">
    <source>
        <dbReference type="ARBA" id="ARBA00015316"/>
    </source>
</evidence>
<sequence>MALLQTIHLEHLPTSYELHIALYHNVTNAAFLHQQLLTSNTEFEYTFLDASVILSRVHILAAAYRAINDMQENRLRTRNVHSEIVFSLSPNNNISESFRRFGITPATASLLVLKLSTPTSPFPAADVQVHLASAVSGDQVAFTDQVLEKMTDLARVRKIYKANGGAGGKGRERGHVGGNGAKVSVKTEVGKEERERRELEVLVLGAMALRSLTN</sequence>
<dbReference type="GO" id="GO:0005634">
    <property type="term" value="C:nucleus"/>
    <property type="evidence" value="ECO:0007669"/>
    <property type="project" value="UniProtKB-SubCell"/>
</dbReference>
<reference evidence="10" key="1">
    <citation type="submission" date="2023-06" db="EMBL/GenBank/DDBJ databases">
        <title>Draft genome of Marssonina rosae.</title>
        <authorList>
            <person name="Cheng Q."/>
        </authorList>
    </citation>
    <scope>NUCLEOTIDE SEQUENCE</scope>
    <source>
        <strain evidence="10">R4</strain>
    </source>
</reference>
<dbReference type="SUPFAM" id="SSF143870">
    <property type="entry name" value="PF0523-like"/>
    <property type="match status" value="1"/>
</dbReference>
<gene>
    <name evidence="10" type="ORF">QTJ16_004826</name>
</gene>
<keyword evidence="11" id="KW-1185">Reference proteome</keyword>